<dbReference type="SMART" id="SM00812">
    <property type="entry name" value="Alpha_L_fucos"/>
    <property type="match status" value="1"/>
</dbReference>
<dbReference type="Proteomes" id="UP001501207">
    <property type="component" value="Unassembled WGS sequence"/>
</dbReference>
<feature type="chain" id="PRO_5046926397" description="alpha-L-fucosidase" evidence="7">
    <location>
        <begin position="26"/>
        <end position="518"/>
    </location>
</feature>
<evidence type="ECO:0000256" key="7">
    <source>
        <dbReference type="SAM" id="SignalP"/>
    </source>
</evidence>
<gene>
    <name evidence="9" type="ORF">GCM10023143_10190</name>
</gene>
<evidence type="ECO:0000256" key="3">
    <source>
        <dbReference type="ARBA" id="ARBA00012662"/>
    </source>
</evidence>
<dbReference type="RefSeq" id="WP_344976474.1">
    <property type="nucleotide sequence ID" value="NZ_BAABFN010000002.1"/>
</dbReference>
<evidence type="ECO:0000256" key="2">
    <source>
        <dbReference type="ARBA" id="ARBA00007951"/>
    </source>
</evidence>
<evidence type="ECO:0000256" key="1">
    <source>
        <dbReference type="ARBA" id="ARBA00004071"/>
    </source>
</evidence>
<dbReference type="Gene3D" id="3.20.20.80">
    <property type="entry name" value="Glycosidases"/>
    <property type="match status" value="1"/>
</dbReference>
<dbReference type="InterPro" id="IPR016286">
    <property type="entry name" value="FUC_metazoa-typ"/>
</dbReference>
<evidence type="ECO:0000256" key="4">
    <source>
        <dbReference type="ARBA" id="ARBA00022729"/>
    </source>
</evidence>
<sequence length="518" mass="58595">MTHNRRHFFKTGALTALGMAMGRMAGGSIPSFTSAPALLPDPGAGPFLPTVESLSGYRYPDWFRDAKFGIWSHWGPQAVPRHGDWYARRMYIEGDDDYKHHLEHYGHPSKFGYKDIIPLWKAQRWEPDQLMALYKKAGAKYFVSMGSHHDNFFLWNSRLHKWNAVNYGPRRDVVGTWQKAARKAGLRFGVSEHLGASFTWFQTSHGADKQGPMKGISYDGANPVYQDLYHGKAAADDHDWLSKNAEWQREWLFCIMELIDNYHPDLLYSDSGFPFGEYGRNMLAHFYNGDLSKNNGTLDAVYTCKQSSDGYWVEDLERGVKDGINPSPWQTDTSIGDWYYRTGQPYKTATDIIRMLVDIVSKNGNLLINVVQTPEGDLEPDVLRIVDDIGKWIAINGEGIYGSRPWKIYGEQPDSAPAIKSGNFNENKVRYDARDIRFTTKGDTRYAFCLGAPETDIRIAAMGSSRNSAGKAIDSVALLGGAEKTHWRQRHDALVIARPSKMPVAQVPVTGFRITFKK</sequence>
<dbReference type="EC" id="3.2.1.51" evidence="3"/>
<dbReference type="InterPro" id="IPR006311">
    <property type="entry name" value="TAT_signal"/>
</dbReference>
<keyword evidence="6" id="KW-0326">Glycosidase</keyword>
<reference evidence="10" key="1">
    <citation type="journal article" date="2019" name="Int. J. Syst. Evol. Microbiol.">
        <title>The Global Catalogue of Microorganisms (GCM) 10K type strain sequencing project: providing services to taxonomists for standard genome sequencing and annotation.</title>
        <authorList>
            <consortium name="The Broad Institute Genomics Platform"/>
            <consortium name="The Broad Institute Genome Sequencing Center for Infectious Disease"/>
            <person name="Wu L."/>
            <person name="Ma J."/>
        </authorList>
    </citation>
    <scope>NUCLEOTIDE SEQUENCE [LARGE SCALE GENOMIC DNA]</scope>
    <source>
        <strain evidence="10">JCM 17664</strain>
    </source>
</reference>
<organism evidence="9 10">
    <name type="scientific">Compostibacter hankyongensis</name>
    <dbReference type="NCBI Taxonomy" id="1007089"/>
    <lineage>
        <taxon>Bacteria</taxon>
        <taxon>Pseudomonadati</taxon>
        <taxon>Bacteroidota</taxon>
        <taxon>Chitinophagia</taxon>
        <taxon>Chitinophagales</taxon>
        <taxon>Chitinophagaceae</taxon>
        <taxon>Compostibacter</taxon>
    </lineage>
</organism>
<comment type="caution">
    <text evidence="9">The sequence shown here is derived from an EMBL/GenBank/DDBJ whole genome shotgun (WGS) entry which is preliminary data.</text>
</comment>
<dbReference type="Gene3D" id="2.60.40.1180">
    <property type="entry name" value="Golgi alpha-mannosidase II"/>
    <property type="match status" value="1"/>
</dbReference>
<feature type="signal peptide" evidence="7">
    <location>
        <begin position="1"/>
        <end position="25"/>
    </location>
</feature>
<accession>A0ABP8FJC8</accession>
<proteinExistence type="inferred from homology"/>
<comment type="function">
    <text evidence="1">Alpha-L-fucosidase is responsible for hydrolyzing the alpha-1,6-linked fucose joined to the reducing-end N-acetylglucosamine of the carbohydrate moieties of glycoproteins.</text>
</comment>
<evidence type="ECO:0000259" key="8">
    <source>
        <dbReference type="Pfam" id="PF01120"/>
    </source>
</evidence>
<dbReference type="InterPro" id="IPR057739">
    <property type="entry name" value="Glyco_hydro_29_N"/>
</dbReference>
<dbReference type="InterPro" id="IPR000933">
    <property type="entry name" value="Glyco_hydro_29"/>
</dbReference>
<feature type="domain" description="Glycoside hydrolase family 29 N-terminal" evidence="8">
    <location>
        <begin position="46"/>
        <end position="398"/>
    </location>
</feature>
<name>A0ABP8FJC8_9BACT</name>
<dbReference type="EMBL" id="BAABFN010000002">
    <property type="protein sequence ID" value="GAA4305161.1"/>
    <property type="molecule type" value="Genomic_DNA"/>
</dbReference>
<keyword evidence="4 7" id="KW-0732">Signal</keyword>
<comment type="similarity">
    <text evidence="2">Belongs to the glycosyl hydrolase 29 family.</text>
</comment>
<dbReference type="Pfam" id="PF01120">
    <property type="entry name" value="Alpha_L_fucos"/>
    <property type="match status" value="1"/>
</dbReference>
<evidence type="ECO:0000313" key="10">
    <source>
        <dbReference type="Proteomes" id="UP001501207"/>
    </source>
</evidence>
<dbReference type="PANTHER" id="PTHR10030">
    <property type="entry name" value="ALPHA-L-FUCOSIDASE"/>
    <property type="match status" value="1"/>
</dbReference>
<protein>
    <recommendedName>
        <fullName evidence="3">alpha-L-fucosidase</fullName>
        <ecNumber evidence="3">3.2.1.51</ecNumber>
    </recommendedName>
</protein>
<dbReference type="PIRSF" id="PIRSF001092">
    <property type="entry name" value="Alpha-L-fucosidase"/>
    <property type="match status" value="1"/>
</dbReference>
<evidence type="ECO:0000256" key="5">
    <source>
        <dbReference type="ARBA" id="ARBA00022801"/>
    </source>
</evidence>
<keyword evidence="10" id="KW-1185">Reference proteome</keyword>
<dbReference type="PROSITE" id="PS51318">
    <property type="entry name" value="TAT"/>
    <property type="match status" value="1"/>
</dbReference>
<dbReference type="SUPFAM" id="SSF51445">
    <property type="entry name" value="(Trans)glycosidases"/>
    <property type="match status" value="1"/>
</dbReference>
<evidence type="ECO:0000313" key="9">
    <source>
        <dbReference type="EMBL" id="GAA4305161.1"/>
    </source>
</evidence>
<dbReference type="InterPro" id="IPR017853">
    <property type="entry name" value="GH"/>
</dbReference>
<keyword evidence="5" id="KW-0378">Hydrolase</keyword>
<evidence type="ECO:0000256" key="6">
    <source>
        <dbReference type="ARBA" id="ARBA00023295"/>
    </source>
</evidence>
<dbReference type="InterPro" id="IPR013780">
    <property type="entry name" value="Glyco_hydro_b"/>
</dbReference>
<dbReference type="PRINTS" id="PR00741">
    <property type="entry name" value="GLHYDRLASE29"/>
</dbReference>
<dbReference type="PANTHER" id="PTHR10030:SF37">
    <property type="entry name" value="ALPHA-L-FUCOSIDASE-RELATED"/>
    <property type="match status" value="1"/>
</dbReference>